<sequence>MAQNVLLLAQAQTEFRQDLREGVEADAELHDEAHGGAFPPFESTFFVSQLIWLAITFGLLYFLLSRFVIPRISSVLEVRGDRIKSDLAEAQRLRSETDAAIASHEAALAAARASSQKIASETRAKVDADAAVQRKAVEADLAERLAAAERQIAASKAEAMLNVRTIAISATAAIVAQLSGQEPSASEVEPAVDASLKG</sequence>
<evidence type="ECO:0000256" key="6">
    <source>
        <dbReference type="ARBA" id="ARBA00022692"/>
    </source>
</evidence>
<evidence type="ECO:0000256" key="8">
    <source>
        <dbReference type="ARBA" id="ARBA00022989"/>
    </source>
</evidence>
<evidence type="ECO:0000256" key="11">
    <source>
        <dbReference type="ARBA" id="ARBA00023310"/>
    </source>
</evidence>
<evidence type="ECO:0000256" key="3">
    <source>
        <dbReference type="ARBA" id="ARBA00022448"/>
    </source>
</evidence>
<comment type="subunit">
    <text evidence="14 15">F-type ATPases have 2 components, F(1) - the catalytic core - and F(0) - the membrane proton channel. F(1) has five subunits: alpha(3), beta(3), gamma(1), delta(1), epsilon(1). F(0) has three main subunits: a(1), b(2) and c(10-14). The alpha and beta chains form an alternating ring which encloses part of the gamma chain. F(1) is attached to F(0) by a central stalk formed by the gamma and epsilon chains, while a peripheral stalk is formed by the delta and b chains.</text>
</comment>
<accession>A0ABU4RR67</accession>
<evidence type="ECO:0000256" key="1">
    <source>
        <dbReference type="ARBA" id="ARBA00004377"/>
    </source>
</evidence>
<reference evidence="17 18" key="1">
    <citation type="submission" date="2023-11" db="EMBL/GenBank/DDBJ databases">
        <authorList>
            <person name="Bao R."/>
        </authorList>
    </citation>
    <scope>NUCLEOTIDE SEQUENCE [LARGE SCALE GENOMIC DNA]</scope>
    <source>
        <strain evidence="17 18">PJ23</strain>
    </source>
</reference>
<keyword evidence="9 15" id="KW-0406">Ion transport</keyword>
<dbReference type="PANTHER" id="PTHR33445">
    <property type="entry name" value="ATP SYNTHASE SUBUNIT B', CHLOROPLASTIC"/>
    <property type="match status" value="1"/>
</dbReference>
<keyword evidence="6 15" id="KW-0812">Transmembrane</keyword>
<gene>
    <name evidence="15" type="primary">atpF</name>
    <name evidence="17" type="ORF">SCD90_14795</name>
</gene>
<dbReference type="EMBL" id="JAXAFJ010000011">
    <property type="protein sequence ID" value="MDX6807338.1"/>
    <property type="molecule type" value="Genomic_DNA"/>
</dbReference>
<keyword evidence="10 15" id="KW-0472">Membrane</keyword>
<keyword evidence="3 15" id="KW-0813">Transport</keyword>
<protein>
    <recommendedName>
        <fullName evidence="15">ATP synthase subunit b</fullName>
    </recommendedName>
    <alternativeName>
        <fullName evidence="15">ATP synthase F(0) sector subunit b</fullName>
    </alternativeName>
    <alternativeName>
        <fullName evidence="15">ATPase subunit I</fullName>
    </alternativeName>
    <alternativeName>
        <fullName evidence="15">F-type ATPase subunit b</fullName>
        <shortName evidence="15">F-ATPase subunit b</shortName>
    </alternativeName>
</protein>
<dbReference type="PANTHER" id="PTHR33445:SF1">
    <property type="entry name" value="ATP SYNTHASE SUBUNIT B"/>
    <property type="match status" value="1"/>
</dbReference>
<evidence type="ECO:0000256" key="4">
    <source>
        <dbReference type="ARBA" id="ARBA00022475"/>
    </source>
</evidence>
<proteinExistence type="inferred from homology"/>
<keyword evidence="4 15" id="KW-1003">Cell membrane</keyword>
<dbReference type="InterPro" id="IPR002146">
    <property type="entry name" value="ATP_synth_b/b'su_bac/chlpt"/>
</dbReference>
<evidence type="ECO:0000256" key="7">
    <source>
        <dbReference type="ARBA" id="ARBA00022781"/>
    </source>
</evidence>
<keyword evidence="8 15" id="KW-1133">Transmembrane helix</keyword>
<keyword evidence="18" id="KW-1185">Reference proteome</keyword>
<name>A0ABU4RR67_9HYPH</name>
<dbReference type="RefSeq" id="WP_319845467.1">
    <property type="nucleotide sequence ID" value="NZ_JAXAFJ010000011.1"/>
</dbReference>
<evidence type="ECO:0000313" key="18">
    <source>
        <dbReference type="Proteomes" id="UP001274321"/>
    </source>
</evidence>
<evidence type="ECO:0000256" key="12">
    <source>
        <dbReference type="ARBA" id="ARBA00025198"/>
    </source>
</evidence>
<comment type="caution">
    <text evidence="17">The sequence shown here is derived from an EMBL/GenBank/DDBJ whole genome shotgun (WGS) entry which is preliminary data.</text>
</comment>
<feature type="transmembrane region" description="Helical" evidence="15">
    <location>
        <begin position="45"/>
        <end position="64"/>
    </location>
</feature>
<organism evidence="17 18">
    <name type="scientific">Terrihabitans rhizophilus</name>
    <dbReference type="NCBI Taxonomy" id="3092662"/>
    <lineage>
        <taxon>Bacteria</taxon>
        <taxon>Pseudomonadati</taxon>
        <taxon>Pseudomonadota</taxon>
        <taxon>Alphaproteobacteria</taxon>
        <taxon>Hyphomicrobiales</taxon>
        <taxon>Terrihabitans</taxon>
    </lineage>
</organism>
<comment type="function">
    <text evidence="12 15">F(1)F(0) ATP synthase produces ATP from ADP in the presence of a proton or sodium gradient. F-type ATPases consist of two structural domains, F(1) containing the extramembraneous catalytic core and F(0) containing the membrane proton channel, linked together by a central stalk and a peripheral stalk. During catalysis, ATP synthesis in the catalytic domain of F(1) is coupled via a rotary mechanism of the central stalk subunits to proton translocation.</text>
</comment>
<keyword evidence="7 15" id="KW-0375">Hydrogen ion transport</keyword>
<dbReference type="CDD" id="cd06503">
    <property type="entry name" value="ATP-synt_Fo_b"/>
    <property type="match status" value="1"/>
</dbReference>
<comment type="subcellular location">
    <subcellularLocation>
        <location evidence="1">Cell inner membrane</location>
        <topology evidence="1">Single-pass membrane protein</topology>
    </subcellularLocation>
    <subcellularLocation>
        <location evidence="15">Cell membrane</location>
        <topology evidence="15">Single-pass membrane protein</topology>
    </subcellularLocation>
</comment>
<evidence type="ECO:0000256" key="5">
    <source>
        <dbReference type="ARBA" id="ARBA00022547"/>
    </source>
</evidence>
<evidence type="ECO:0000256" key="10">
    <source>
        <dbReference type="ARBA" id="ARBA00023136"/>
    </source>
</evidence>
<dbReference type="Pfam" id="PF00430">
    <property type="entry name" value="ATP-synt_B"/>
    <property type="match status" value="1"/>
</dbReference>
<dbReference type="InterPro" id="IPR050059">
    <property type="entry name" value="ATP_synthase_B_chain"/>
</dbReference>
<evidence type="ECO:0000313" key="17">
    <source>
        <dbReference type="EMBL" id="MDX6807338.1"/>
    </source>
</evidence>
<keyword evidence="5 15" id="KW-0138">CF(0)</keyword>
<evidence type="ECO:0000256" key="15">
    <source>
        <dbReference type="HAMAP-Rule" id="MF_01398"/>
    </source>
</evidence>
<comment type="function">
    <text evidence="13">Component of the F(0) channel, it forms part of the peripheral stalk, linking F(1) to F(0). The b'-subunit is a diverged and duplicated form of b found in plants and photosynthetic bacteria.</text>
</comment>
<keyword evidence="11 15" id="KW-0066">ATP synthesis</keyword>
<evidence type="ECO:0000256" key="16">
    <source>
        <dbReference type="RuleBase" id="RU003848"/>
    </source>
</evidence>
<evidence type="ECO:0000256" key="9">
    <source>
        <dbReference type="ARBA" id="ARBA00023065"/>
    </source>
</evidence>
<evidence type="ECO:0000256" key="2">
    <source>
        <dbReference type="ARBA" id="ARBA00005513"/>
    </source>
</evidence>
<evidence type="ECO:0000256" key="14">
    <source>
        <dbReference type="ARBA" id="ARBA00025830"/>
    </source>
</evidence>
<dbReference type="Proteomes" id="UP001274321">
    <property type="component" value="Unassembled WGS sequence"/>
</dbReference>
<comment type="similarity">
    <text evidence="2 15 16">Belongs to the ATPase B chain family.</text>
</comment>
<dbReference type="HAMAP" id="MF_01398">
    <property type="entry name" value="ATP_synth_b_bprime"/>
    <property type="match status" value="1"/>
</dbReference>
<evidence type="ECO:0000256" key="13">
    <source>
        <dbReference type="ARBA" id="ARBA00025614"/>
    </source>
</evidence>